<dbReference type="InterPro" id="IPR012340">
    <property type="entry name" value="NA-bd_OB-fold"/>
</dbReference>
<dbReference type="InterPro" id="IPR000424">
    <property type="entry name" value="Primosome_PriB/ssb"/>
</dbReference>
<dbReference type="SUPFAM" id="SSF50249">
    <property type="entry name" value="Nucleic acid-binding proteins"/>
    <property type="match status" value="1"/>
</dbReference>
<accession>A0A2W4U1S0</accession>
<feature type="region of interest" description="Disordered" evidence="4">
    <location>
        <begin position="105"/>
        <end position="197"/>
    </location>
</feature>
<evidence type="ECO:0000313" key="5">
    <source>
        <dbReference type="EMBL" id="PZN88177.1"/>
    </source>
</evidence>
<dbReference type="GO" id="GO:0009295">
    <property type="term" value="C:nucleoid"/>
    <property type="evidence" value="ECO:0007669"/>
    <property type="project" value="TreeGrafter"/>
</dbReference>
<keyword evidence="1 2" id="KW-0238">DNA-binding</keyword>
<dbReference type="NCBIfam" id="TIGR00621">
    <property type="entry name" value="ssb"/>
    <property type="match status" value="1"/>
</dbReference>
<evidence type="ECO:0000313" key="6">
    <source>
        <dbReference type="Proteomes" id="UP000249396"/>
    </source>
</evidence>
<comment type="caution">
    <text evidence="5">The sequence shown here is derived from an EMBL/GenBank/DDBJ whole genome shotgun (WGS) entry which is preliminary data.</text>
</comment>
<dbReference type="AlphaFoldDB" id="A0A2W4U1S0"/>
<feature type="compositionally biased region" description="Polar residues" evidence="4">
    <location>
        <begin position="150"/>
        <end position="175"/>
    </location>
</feature>
<dbReference type="GO" id="GO:0006260">
    <property type="term" value="P:DNA replication"/>
    <property type="evidence" value="ECO:0007669"/>
    <property type="project" value="InterPro"/>
</dbReference>
<protein>
    <recommendedName>
        <fullName evidence="2 3">Single-stranded DNA-binding protein</fullName>
        <shortName evidence="2">SSB</shortName>
    </recommendedName>
</protein>
<dbReference type="PROSITE" id="PS50935">
    <property type="entry name" value="SSB"/>
    <property type="match status" value="1"/>
</dbReference>
<comment type="subunit">
    <text evidence="2">Homotetramer.</text>
</comment>
<feature type="DNA-binding region" evidence="2">
    <location>
        <begin position="51"/>
        <end position="57"/>
    </location>
</feature>
<reference evidence="5 6" key="1">
    <citation type="journal article" date="2018" name="Aquat. Microb. Ecol.">
        <title>Gammaproteobacterial methanotrophs dominate.</title>
        <authorList>
            <person name="Rissanen A.J."/>
            <person name="Saarenheimo J."/>
            <person name="Tiirola M."/>
            <person name="Peura S."/>
            <person name="Aalto S.L."/>
            <person name="Karvinen A."/>
            <person name="Nykanen H."/>
        </authorList>
    </citation>
    <scope>NUCLEOTIDE SEQUENCE [LARGE SCALE GENOMIC DNA]</scope>
    <source>
        <strain evidence="5">AMbin10</strain>
    </source>
</reference>
<dbReference type="InterPro" id="IPR011344">
    <property type="entry name" value="ssDNA-bd"/>
</dbReference>
<organism evidence="5 6">
    <name type="scientific">Candidatus Methylumidiphilus alinenensis</name>
    <dbReference type="NCBI Taxonomy" id="2202197"/>
    <lineage>
        <taxon>Bacteria</taxon>
        <taxon>Pseudomonadati</taxon>
        <taxon>Pseudomonadota</taxon>
        <taxon>Gammaproteobacteria</taxon>
        <taxon>Methylococcales</taxon>
        <taxon>Candidatus Methylumidiphilus</taxon>
    </lineage>
</organism>
<comment type="caution">
    <text evidence="2">Lacks conserved residue(s) required for the propagation of feature annotation.</text>
</comment>
<name>A0A2W4U1S0_9GAMM</name>
<dbReference type="Pfam" id="PF00436">
    <property type="entry name" value="SSB"/>
    <property type="match status" value="1"/>
</dbReference>
<sequence>MLNKVQLIGRLGKDVEMRYAQDGTAIANLSLATSEYYKDKATGERKDRTEWHRVVLFGRTAEIAGEYLKKGALAYVEGGLRTRKWEKDGVDHYTTEIVGNELKMLDRPANSGNGQQQNQAHANGNDGNTGNARSNGTHGHSNGKAGPANGSANKSSTANRASSQRNNGGTAQNRAATARSAPNDWDDGFDQELEIPF</sequence>
<dbReference type="GO" id="GO:0003697">
    <property type="term" value="F:single-stranded DNA binding"/>
    <property type="evidence" value="ECO:0007669"/>
    <property type="project" value="UniProtKB-UniRule"/>
</dbReference>
<dbReference type="PANTHER" id="PTHR10302:SF27">
    <property type="entry name" value="SINGLE-STRANDED DNA-BINDING PROTEIN"/>
    <property type="match status" value="1"/>
</dbReference>
<feature type="compositionally biased region" description="Low complexity" evidence="4">
    <location>
        <begin position="109"/>
        <end position="128"/>
    </location>
</feature>
<evidence type="ECO:0000256" key="3">
    <source>
        <dbReference type="RuleBase" id="RU000524"/>
    </source>
</evidence>
<dbReference type="PANTHER" id="PTHR10302">
    <property type="entry name" value="SINGLE-STRANDED DNA-BINDING PROTEIN"/>
    <property type="match status" value="1"/>
</dbReference>
<evidence type="ECO:0000256" key="1">
    <source>
        <dbReference type="ARBA" id="ARBA00023125"/>
    </source>
</evidence>
<feature type="compositionally biased region" description="Acidic residues" evidence="4">
    <location>
        <begin position="184"/>
        <end position="197"/>
    </location>
</feature>
<dbReference type="Proteomes" id="UP000249396">
    <property type="component" value="Unassembled WGS sequence"/>
</dbReference>
<evidence type="ECO:0000256" key="2">
    <source>
        <dbReference type="HAMAP-Rule" id="MF_00984"/>
    </source>
</evidence>
<dbReference type="EMBL" id="QJPH01000011">
    <property type="protein sequence ID" value="PZN88177.1"/>
    <property type="molecule type" value="Genomic_DNA"/>
</dbReference>
<gene>
    <name evidence="5" type="ORF">DM484_00075</name>
</gene>
<proteinExistence type="inferred from homology"/>
<feature type="compositionally biased region" description="Polar residues" evidence="4">
    <location>
        <begin position="129"/>
        <end position="140"/>
    </location>
</feature>
<dbReference type="CDD" id="cd04496">
    <property type="entry name" value="SSB_OBF"/>
    <property type="match status" value="1"/>
</dbReference>
<dbReference type="Gene3D" id="2.40.50.140">
    <property type="entry name" value="Nucleic acid-binding proteins"/>
    <property type="match status" value="1"/>
</dbReference>
<evidence type="ECO:0000256" key="4">
    <source>
        <dbReference type="SAM" id="MobiDB-lite"/>
    </source>
</evidence>
<dbReference type="HAMAP" id="MF_00984">
    <property type="entry name" value="SSB"/>
    <property type="match status" value="1"/>
</dbReference>